<accession>A0A0D0E4J2</accession>
<dbReference type="Proteomes" id="UP000054538">
    <property type="component" value="Unassembled WGS sequence"/>
</dbReference>
<evidence type="ECO:0000313" key="2">
    <source>
        <dbReference type="Proteomes" id="UP000054538"/>
    </source>
</evidence>
<keyword evidence="2" id="KW-1185">Reference proteome</keyword>
<dbReference type="InParanoid" id="A0A0D0E4J2"/>
<dbReference type="HOGENOM" id="CLU_1810787_0_0_1"/>
<gene>
    <name evidence="1" type="ORF">PAXRUDRAFT_793996</name>
</gene>
<organism evidence="1 2">
    <name type="scientific">Paxillus rubicundulus Ve08.2h10</name>
    <dbReference type="NCBI Taxonomy" id="930991"/>
    <lineage>
        <taxon>Eukaryota</taxon>
        <taxon>Fungi</taxon>
        <taxon>Dikarya</taxon>
        <taxon>Basidiomycota</taxon>
        <taxon>Agaricomycotina</taxon>
        <taxon>Agaricomycetes</taxon>
        <taxon>Agaricomycetidae</taxon>
        <taxon>Boletales</taxon>
        <taxon>Paxilineae</taxon>
        <taxon>Paxillaceae</taxon>
        <taxon>Paxillus</taxon>
    </lineage>
</organism>
<reference evidence="2" key="2">
    <citation type="submission" date="2015-01" db="EMBL/GenBank/DDBJ databases">
        <title>Evolutionary Origins and Diversification of the Mycorrhizal Mutualists.</title>
        <authorList>
            <consortium name="DOE Joint Genome Institute"/>
            <consortium name="Mycorrhizal Genomics Consortium"/>
            <person name="Kohler A."/>
            <person name="Kuo A."/>
            <person name="Nagy L.G."/>
            <person name="Floudas D."/>
            <person name="Copeland A."/>
            <person name="Barry K.W."/>
            <person name="Cichocki N."/>
            <person name="Veneault-Fourrey C."/>
            <person name="LaButti K."/>
            <person name="Lindquist E.A."/>
            <person name="Lipzen A."/>
            <person name="Lundell T."/>
            <person name="Morin E."/>
            <person name="Murat C."/>
            <person name="Riley R."/>
            <person name="Ohm R."/>
            <person name="Sun H."/>
            <person name="Tunlid A."/>
            <person name="Henrissat B."/>
            <person name="Grigoriev I.V."/>
            <person name="Hibbett D.S."/>
            <person name="Martin F."/>
        </authorList>
    </citation>
    <scope>NUCLEOTIDE SEQUENCE [LARGE SCALE GENOMIC DNA]</scope>
    <source>
        <strain evidence="2">Ve08.2h10</strain>
    </source>
</reference>
<protein>
    <submittedName>
        <fullName evidence="1">Uncharacterized protein</fullName>
    </submittedName>
</protein>
<dbReference type="EMBL" id="KN825304">
    <property type="protein sequence ID" value="KIK92190.1"/>
    <property type="molecule type" value="Genomic_DNA"/>
</dbReference>
<feature type="non-terminal residue" evidence="1">
    <location>
        <position position="1"/>
    </location>
</feature>
<name>A0A0D0E4J2_9AGAM</name>
<proteinExistence type="predicted"/>
<sequence>LTRPSISDGLLHRTGFFLPRNLSLTPLTNASRTYLRIRISLISAPFVCSNSSQANLANRWNVPSQNTTWAVLMNALPSLMSDDLQGPPQMPLSVKANISVSLELFTMRLSSCEVFRNQVPRYFGRTGFASTKRTLTSVAIKCS</sequence>
<evidence type="ECO:0000313" key="1">
    <source>
        <dbReference type="EMBL" id="KIK92190.1"/>
    </source>
</evidence>
<reference evidence="1 2" key="1">
    <citation type="submission" date="2014-04" db="EMBL/GenBank/DDBJ databases">
        <authorList>
            <consortium name="DOE Joint Genome Institute"/>
            <person name="Kuo A."/>
            <person name="Kohler A."/>
            <person name="Jargeat P."/>
            <person name="Nagy L.G."/>
            <person name="Floudas D."/>
            <person name="Copeland A."/>
            <person name="Barry K.W."/>
            <person name="Cichocki N."/>
            <person name="Veneault-Fourrey C."/>
            <person name="LaButti K."/>
            <person name="Lindquist E.A."/>
            <person name="Lipzen A."/>
            <person name="Lundell T."/>
            <person name="Morin E."/>
            <person name="Murat C."/>
            <person name="Sun H."/>
            <person name="Tunlid A."/>
            <person name="Henrissat B."/>
            <person name="Grigoriev I.V."/>
            <person name="Hibbett D.S."/>
            <person name="Martin F."/>
            <person name="Nordberg H.P."/>
            <person name="Cantor M.N."/>
            <person name="Hua S.X."/>
        </authorList>
    </citation>
    <scope>NUCLEOTIDE SEQUENCE [LARGE SCALE GENOMIC DNA]</scope>
    <source>
        <strain evidence="1 2">Ve08.2h10</strain>
    </source>
</reference>
<dbReference type="AlphaFoldDB" id="A0A0D0E4J2"/>